<evidence type="ECO:0000256" key="3">
    <source>
        <dbReference type="ARBA" id="ARBA00022695"/>
    </source>
</evidence>
<dbReference type="GO" id="GO:0005524">
    <property type="term" value="F:ATP binding"/>
    <property type="evidence" value="ECO:0007669"/>
    <property type="project" value="UniProtKB-KW"/>
</dbReference>
<dbReference type="NCBIfam" id="TIGR03671">
    <property type="entry name" value="cca_archaeal"/>
    <property type="match status" value="1"/>
</dbReference>
<dbReference type="InterPro" id="IPR015329">
    <property type="entry name" value="tRNA_NucTransf2"/>
</dbReference>
<dbReference type="InterPro" id="IPR042090">
    <property type="entry name" value="CCA_tRNA_nucleotrans_2"/>
</dbReference>
<proteinExistence type="inferred from homology"/>
<dbReference type="Gene3D" id="1.10.1410.30">
    <property type="entry name" value="CCA tRNA nucleotidyltransferase, domain 2"/>
    <property type="match status" value="1"/>
</dbReference>
<sequence>MEEILEKVLEKIKPKQAQREKMAKTRSKLIEKAENATSDYSLTIKPKIVGSAARNTWILEEGERDIDLFLLFPKDTSREKLEKIGLEVGRKISKGKGKEQYAEHPYIHTNIDGFDVDIVPCYDIEDPTNLRSAVDRSTHHQKYVKENLGLEKADQVLLLKKFLKGIGTYGSELRIHGFSGYLCELLIIHFGSFRKLIESAKNWGSSKVINPDDDRKKEELQKIFPNQPLIFIDPVDPSRNVAAAVSK</sequence>
<dbReference type="Pfam" id="PF09249">
    <property type="entry name" value="tRNA_NucTransf2"/>
    <property type="match status" value="1"/>
</dbReference>
<dbReference type="SUPFAM" id="SSF81301">
    <property type="entry name" value="Nucleotidyltransferase"/>
    <property type="match status" value="1"/>
</dbReference>
<feature type="domain" description="Polymerase nucleotidyl transferase" evidence="10">
    <location>
        <begin position="47"/>
        <end position="136"/>
    </location>
</feature>
<dbReference type="InterPro" id="IPR002934">
    <property type="entry name" value="Polymerase_NTP_transf_dom"/>
</dbReference>
<dbReference type="Proteomes" id="UP000070257">
    <property type="component" value="Unassembled WGS sequence"/>
</dbReference>
<accession>A0A656YV54</accession>
<dbReference type="EMBL" id="LHXT01000116">
    <property type="protein sequence ID" value="KXA96256.1"/>
    <property type="molecule type" value="Genomic_DNA"/>
</dbReference>
<reference evidence="12 13" key="1">
    <citation type="journal article" date="2016" name="Sci. Rep.">
        <title>Metabolic traits of an uncultured archaeal lineage -MSBL1- from brine pools of the Red Sea.</title>
        <authorList>
            <person name="Mwirichia R."/>
            <person name="Alam I."/>
            <person name="Rashid M."/>
            <person name="Vinu M."/>
            <person name="Ba-Alawi W."/>
            <person name="Anthony Kamau A."/>
            <person name="Kamanda Ngugi D."/>
            <person name="Goker M."/>
            <person name="Klenk H.P."/>
            <person name="Bajic V."/>
            <person name="Stingl U."/>
        </authorList>
    </citation>
    <scope>NUCLEOTIDE SEQUENCE [LARGE SCALE GENOMIC DNA]</scope>
    <source>
        <strain evidence="12">SCGC-AAA259J03</strain>
    </source>
</reference>
<keyword evidence="9" id="KW-0694">RNA-binding</keyword>
<dbReference type="PANTHER" id="PTHR39643:SF1">
    <property type="entry name" value="CCA-ADDING ENZYME"/>
    <property type="match status" value="1"/>
</dbReference>
<evidence type="ECO:0000256" key="2">
    <source>
        <dbReference type="ARBA" id="ARBA00022694"/>
    </source>
</evidence>
<evidence type="ECO:0000259" key="11">
    <source>
        <dbReference type="Pfam" id="PF09249"/>
    </source>
</evidence>
<dbReference type="InterPro" id="IPR008229">
    <property type="entry name" value="CCA-adding_arc"/>
</dbReference>
<dbReference type="PANTHER" id="PTHR39643">
    <property type="entry name" value="CCA-ADDING ENZYME"/>
    <property type="match status" value="1"/>
</dbReference>
<evidence type="ECO:0000256" key="4">
    <source>
        <dbReference type="ARBA" id="ARBA00022723"/>
    </source>
</evidence>
<dbReference type="GO" id="GO:0001680">
    <property type="term" value="P:tRNA 3'-terminal CCA addition"/>
    <property type="evidence" value="ECO:0007669"/>
    <property type="project" value="InterPro"/>
</dbReference>
<dbReference type="GO" id="GO:0046872">
    <property type="term" value="F:metal ion binding"/>
    <property type="evidence" value="ECO:0007669"/>
    <property type="project" value="UniProtKB-KW"/>
</dbReference>
<evidence type="ECO:0000256" key="8">
    <source>
        <dbReference type="ARBA" id="ARBA00022842"/>
    </source>
</evidence>
<dbReference type="Gene3D" id="3.30.460.10">
    <property type="entry name" value="Beta Polymerase, domain 2"/>
    <property type="match status" value="1"/>
</dbReference>
<feature type="non-terminal residue" evidence="12">
    <location>
        <position position="247"/>
    </location>
</feature>
<dbReference type="CDD" id="cd05400">
    <property type="entry name" value="NT_2-5OAS_ClassI-CCAase"/>
    <property type="match status" value="1"/>
</dbReference>
<keyword evidence="5" id="KW-0547">Nucleotide-binding</keyword>
<dbReference type="Pfam" id="PF01909">
    <property type="entry name" value="NTP_transf_2"/>
    <property type="match status" value="1"/>
</dbReference>
<keyword evidence="8" id="KW-0460">Magnesium</keyword>
<gene>
    <name evidence="12" type="ORF">AKJ39_04870</name>
</gene>
<name>A0A656YV54_9EURY</name>
<protein>
    <recommendedName>
        <fullName evidence="14">CCA tRNA nucleotidyltransferase</fullName>
    </recommendedName>
</protein>
<evidence type="ECO:0000256" key="5">
    <source>
        <dbReference type="ARBA" id="ARBA00022741"/>
    </source>
</evidence>
<feature type="domain" description="tRNA nucleotidyltransferase substrate binding" evidence="11">
    <location>
        <begin position="154"/>
        <end position="246"/>
    </location>
</feature>
<comment type="caution">
    <text evidence="12">The sequence shown here is derived from an EMBL/GenBank/DDBJ whole genome shotgun (WGS) entry which is preliminary data.</text>
</comment>
<dbReference type="InterPro" id="IPR043519">
    <property type="entry name" value="NT_sf"/>
</dbReference>
<keyword evidence="2" id="KW-0819">tRNA processing</keyword>
<evidence type="ECO:0000256" key="1">
    <source>
        <dbReference type="ARBA" id="ARBA00022679"/>
    </source>
</evidence>
<keyword evidence="7" id="KW-0067">ATP-binding</keyword>
<evidence type="ECO:0000256" key="7">
    <source>
        <dbReference type="ARBA" id="ARBA00022840"/>
    </source>
</evidence>
<evidence type="ECO:0000256" key="6">
    <source>
        <dbReference type="ARBA" id="ARBA00022800"/>
    </source>
</evidence>
<keyword evidence="4" id="KW-0479">Metal-binding</keyword>
<dbReference type="AlphaFoldDB" id="A0A656YV54"/>
<dbReference type="GO" id="GO:0004810">
    <property type="term" value="F:CCA tRNA nucleotidyltransferase activity"/>
    <property type="evidence" value="ECO:0007669"/>
    <property type="project" value="InterPro"/>
</dbReference>
<keyword evidence="1" id="KW-0808">Transferase</keyword>
<organism evidence="12 13">
    <name type="scientific">candidate division MSBL1 archaeon SCGC-AAA259J03</name>
    <dbReference type="NCBI Taxonomy" id="1698269"/>
    <lineage>
        <taxon>Archaea</taxon>
        <taxon>Methanobacteriati</taxon>
        <taxon>Methanobacteriota</taxon>
        <taxon>candidate division MSBL1</taxon>
    </lineage>
</organism>
<keyword evidence="3" id="KW-0548">Nucleotidyltransferase</keyword>
<keyword evidence="13" id="KW-1185">Reference proteome</keyword>
<evidence type="ECO:0000313" key="13">
    <source>
        <dbReference type="Proteomes" id="UP000070257"/>
    </source>
</evidence>
<dbReference type="GO" id="GO:0042245">
    <property type="term" value="P:RNA repair"/>
    <property type="evidence" value="ECO:0007669"/>
    <property type="project" value="UniProtKB-KW"/>
</dbReference>
<evidence type="ECO:0000259" key="10">
    <source>
        <dbReference type="Pfam" id="PF01909"/>
    </source>
</evidence>
<dbReference type="SUPFAM" id="SSF81631">
    <property type="entry name" value="PAP/OAS1 substrate-binding domain"/>
    <property type="match status" value="1"/>
</dbReference>
<evidence type="ECO:0008006" key="14">
    <source>
        <dbReference type="Google" id="ProtNLM"/>
    </source>
</evidence>
<dbReference type="HAMAP" id="MF_01264">
    <property type="entry name" value="CCA_arch"/>
    <property type="match status" value="1"/>
</dbReference>
<keyword evidence="6" id="KW-0692">RNA repair</keyword>
<dbReference type="InterPro" id="IPR006116">
    <property type="entry name" value="NT_2-5OAS_ClassI-CCAase"/>
</dbReference>
<evidence type="ECO:0000313" key="12">
    <source>
        <dbReference type="EMBL" id="KXA96256.1"/>
    </source>
</evidence>
<dbReference type="GO" id="GO:0003723">
    <property type="term" value="F:RNA binding"/>
    <property type="evidence" value="ECO:0007669"/>
    <property type="project" value="UniProtKB-KW"/>
</dbReference>
<evidence type="ECO:0000256" key="9">
    <source>
        <dbReference type="ARBA" id="ARBA00022884"/>
    </source>
</evidence>